<dbReference type="InterPro" id="IPR018499">
    <property type="entry name" value="Tetraspanin/Peripherin"/>
</dbReference>
<feature type="transmembrane region" description="Helical" evidence="5">
    <location>
        <begin position="109"/>
        <end position="128"/>
    </location>
</feature>
<dbReference type="OrthoDB" id="9836210at2759"/>
<feature type="transmembrane region" description="Helical" evidence="5">
    <location>
        <begin position="67"/>
        <end position="88"/>
    </location>
</feature>
<dbReference type="EMBL" id="CAJFCJ010000010">
    <property type="protein sequence ID" value="CAD5119412.1"/>
    <property type="molecule type" value="Genomic_DNA"/>
</dbReference>
<evidence type="ECO:0000313" key="6">
    <source>
        <dbReference type="EMBL" id="CAD5119412.1"/>
    </source>
</evidence>
<dbReference type="AlphaFoldDB" id="A0A7I8VSY9"/>
<evidence type="ECO:0000256" key="1">
    <source>
        <dbReference type="ARBA" id="ARBA00004141"/>
    </source>
</evidence>
<dbReference type="Pfam" id="PF00335">
    <property type="entry name" value="Tetraspanin"/>
    <property type="match status" value="1"/>
</dbReference>
<dbReference type="InterPro" id="IPR008952">
    <property type="entry name" value="Tetraspanin_EC2_sf"/>
</dbReference>
<feature type="transmembrane region" description="Helical" evidence="5">
    <location>
        <begin position="258"/>
        <end position="282"/>
    </location>
</feature>
<comment type="caution">
    <text evidence="6">The sequence shown here is derived from an EMBL/GenBank/DDBJ whole genome shotgun (WGS) entry which is preliminary data.</text>
</comment>
<dbReference type="Gene3D" id="1.10.1450.10">
    <property type="entry name" value="Tetraspanin"/>
    <property type="match status" value="1"/>
</dbReference>
<gene>
    <name evidence="6" type="ORF">DGYR_LOCUS7661</name>
</gene>
<dbReference type="PRINTS" id="PR00218">
    <property type="entry name" value="PERIPHERNRDS"/>
</dbReference>
<dbReference type="GO" id="GO:0016020">
    <property type="term" value="C:membrane"/>
    <property type="evidence" value="ECO:0007669"/>
    <property type="project" value="UniProtKB-SubCell"/>
</dbReference>
<dbReference type="InterPro" id="IPR000830">
    <property type="entry name" value="Peripherin/rom-1"/>
</dbReference>
<organism evidence="6 7">
    <name type="scientific">Dimorphilus gyrociliatus</name>
    <dbReference type="NCBI Taxonomy" id="2664684"/>
    <lineage>
        <taxon>Eukaryota</taxon>
        <taxon>Metazoa</taxon>
        <taxon>Spiralia</taxon>
        <taxon>Lophotrochozoa</taxon>
        <taxon>Annelida</taxon>
        <taxon>Polychaeta</taxon>
        <taxon>Polychaeta incertae sedis</taxon>
        <taxon>Dinophilidae</taxon>
        <taxon>Dimorphilus</taxon>
    </lineage>
</organism>
<keyword evidence="2 5" id="KW-0812">Transmembrane</keyword>
<accession>A0A7I8VSY9</accession>
<name>A0A7I8VSY9_9ANNE</name>
<dbReference type="SUPFAM" id="SSF48652">
    <property type="entry name" value="Tetraspanin"/>
    <property type="match status" value="1"/>
</dbReference>
<keyword evidence="3 5" id="KW-1133">Transmembrane helix</keyword>
<reference evidence="6 7" key="1">
    <citation type="submission" date="2020-08" db="EMBL/GenBank/DDBJ databases">
        <authorList>
            <person name="Hejnol A."/>
        </authorList>
    </citation>
    <scope>NUCLEOTIDE SEQUENCE [LARGE SCALE GENOMIC DNA]</scope>
</reference>
<dbReference type="Proteomes" id="UP000549394">
    <property type="component" value="Unassembled WGS sequence"/>
</dbReference>
<keyword evidence="4 5" id="KW-0472">Membrane</keyword>
<evidence type="ECO:0000256" key="3">
    <source>
        <dbReference type="ARBA" id="ARBA00022989"/>
    </source>
</evidence>
<proteinExistence type="predicted"/>
<feature type="transmembrane region" description="Helical" evidence="5">
    <location>
        <begin position="26"/>
        <end position="47"/>
    </location>
</feature>
<dbReference type="GO" id="GO:0007601">
    <property type="term" value="P:visual perception"/>
    <property type="evidence" value="ECO:0007669"/>
    <property type="project" value="InterPro"/>
</dbReference>
<keyword evidence="7" id="KW-1185">Reference proteome</keyword>
<protein>
    <submittedName>
        <fullName evidence="6">Uncharacterized protein</fullName>
    </submittedName>
</protein>
<evidence type="ECO:0000256" key="5">
    <source>
        <dbReference type="SAM" id="Phobius"/>
    </source>
</evidence>
<evidence type="ECO:0000313" key="7">
    <source>
        <dbReference type="Proteomes" id="UP000549394"/>
    </source>
</evidence>
<sequence length="405" mass="47106">MDEEDIPFDQIDWFTRLITERTRLKLCRYSLIVAHLLLQLSILQTMLSSYVLLSSSKFDRLLTPLDYYTPLLVVISGLWSVVVNLMNFSQSLACTNPESRPKLVRIMKHHNVVSLLACSFHGLLFALVTSQIGINVRVDNFGRKLDDALQSYKSDRRTKEQFDELQQLYKCCGSRTYKDWFIKQWINPKYYNRDKGDNREFIKGGQYLPPYVPFSCCDPKVMRPCIRENVESNHTNYKHTTHLTIYDAGCSQIFKNSYLAQLSIVGILLFFNLVGEFILAIASRYLSLSIVQKSDASDTSSVVCNFFFVIESTSAMRRRQINAKEMYKKKLHLESSQVKKAQGQLFTQIFTDLKKSNKDTPKRNKRNISKRKKLLKGDFPLRVSSLFKERSRPNIEELYTLLQDK</sequence>
<comment type="subcellular location">
    <subcellularLocation>
        <location evidence="1">Membrane</location>
        <topology evidence="1">Multi-pass membrane protein</topology>
    </subcellularLocation>
</comment>
<evidence type="ECO:0000256" key="4">
    <source>
        <dbReference type="ARBA" id="ARBA00023136"/>
    </source>
</evidence>
<evidence type="ECO:0000256" key="2">
    <source>
        <dbReference type="ARBA" id="ARBA00022692"/>
    </source>
</evidence>